<feature type="domain" description="Aminotransferase class V" evidence="8">
    <location>
        <begin position="2"/>
        <end position="378"/>
    </location>
</feature>
<dbReference type="InterPro" id="IPR015421">
    <property type="entry name" value="PyrdxlP-dep_Trfase_major"/>
</dbReference>
<evidence type="ECO:0000313" key="9">
    <source>
        <dbReference type="EMBL" id="GMI29681.1"/>
    </source>
</evidence>
<dbReference type="EMBL" id="BRYB01001612">
    <property type="protein sequence ID" value="GMI29681.1"/>
    <property type="molecule type" value="Genomic_DNA"/>
</dbReference>
<reference evidence="9 10" key="1">
    <citation type="journal article" date="2023" name="Commun. Biol.">
        <title>Genome analysis of Parmales, the sister group of diatoms, reveals the evolutionary specialization of diatoms from phago-mixotrophs to photoautotrophs.</title>
        <authorList>
            <person name="Ban H."/>
            <person name="Sato S."/>
            <person name="Yoshikawa S."/>
            <person name="Yamada K."/>
            <person name="Nakamura Y."/>
            <person name="Ichinomiya M."/>
            <person name="Sato N."/>
            <person name="Blanc-Mathieu R."/>
            <person name="Endo H."/>
            <person name="Kuwata A."/>
            <person name="Ogata H."/>
        </authorList>
    </citation>
    <scope>NUCLEOTIDE SEQUENCE [LARGE SCALE GENOMIC DNA]</scope>
</reference>
<gene>
    <name evidence="9" type="ORF">TeGR_g6599</name>
</gene>
<comment type="cofactor">
    <cofactor evidence="1 7">
        <name>pyridoxal 5'-phosphate</name>
        <dbReference type="ChEBI" id="CHEBI:597326"/>
    </cofactor>
</comment>
<dbReference type="InterPro" id="IPR010970">
    <property type="entry name" value="Cys_dSase_SufS"/>
</dbReference>
<sequence length="396" mass="42683">MTYLDSSATSQKPFAVLACLSDYYSYHNANVHRGAHRLSRDATERYEGARDKLARCIGADRRETVFTGGATESINLVANSWGRANLGAGDEVLLSVMEHHSNIVPWQLLQQATPGLVIKYCPLNAGGEDLDYEKLADLITPRTKLLSLAHTSNVLGVTTDTALCLSLLRKKGHKDAAFLLDACQSLPHKPVDVKALGCDFLVASGHKMLGPTGIGLLYGRLPLLEKMPPFMGGGEMIEEVTLGGSTYAGLPGKFEAGTPNIAQAIGWGAALDYIESVGGLARIEEYLDDLSQYLATRLRAVPKVTVYGPGPGEKRAPLAAFSVEGVHVSDLSTFLDLEGVAIRAGHHCTQPLHKYLGISHTARASCHLYNSREDIDVFVEKLEETLAFLADATAPR</sequence>
<dbReference type="Proteomes" id="UP001165060">
    <property type="component" value="Unassembled WGS sequence"/>
</dbReference>
<dbReference type="InterPro" id="IPR020578">
    <property type="entry name" value="Aminotrans_V_PyrdxlP_BS"/>
</dbReference>
<evidence type="ECO:0000256" key="3">
    <source>
        <dbReference type="ARBA" id="ARBA00012239"/>
    </source>
</evidence>
<comment type="similarity">
    <text evidence="2">Belongs to the class-V pyridoxal-phosphate-dependent aminotransferase family. Csd subfamily.</text>
</comment>
<evidence type="ECO:0000256" key="4">
    <source>
        <dbReference type="ARBA" id="ARBA00022679"/>
    </source>
</evidence>
<comment type="catalytic activity">
    <reaction evidence="6">
        <text>(sulfur carrier)-H + L-cysteine = (sulfur carrier)-SH + L-alanine</text>
        <dbReference type="Rhea" id="RHEA:43892"/>
        <dbReference type="Rhea" id="RHEA-COMP:14737"/>
        <dbReference type="Rhea" id="RHEA-COMP:14739"/>
        <dbReference type="ChEBI" id="CHEBI:29917"/>
        <dbReference type="ChEBI" id="CHEBI:35235"/>
        <dbReference type="ChEBI" id="CHEBI:57972"/>
        <dbReference type="ChEBI" id="CHEBI:64428"/>
        <dbReference type="EC" id="2.8.1.7"/>
    </reaction>
</comment>
<dbReference type="Gene3D" id="3.40.640.10">
    <property type="entry name" value="Type I PLP-dependent aspartate aminotransferase-like (Major domain)"/>
    <property type="match status" value="1"/>
</dbReference>
<evidence type="ECO:0000256" key="5">
    <source>
        <dbReference type="ARBA" id="ARBA00022898"/>
    </source>
</evidence>
<keyword evidence="4" id="KW-0808">Transferase</keyword>
<dbReference type="InterPro" id="IPR015422">
    <property type="entry name" value="PyrdxlP-dep_Trfase_small"/>
</dbReference>
<organism evidence="9 10">
    <name type="scientific">Tetraparma gracilis</name>
    <dbReference type="NCBI Taxonomy" id="2962635"/>
    <lineage>
        <taxon>Eukaryota</taxon>
        <taxon>Sar</taxon>
        <taxon>Stramenopiles</taxon>
        <taxon>Ochrophyta</taxon>
        <taxon>Bolidophyceae</taxon>
        <taxon>Parmales</taxon>
        <taxon>Triparmaceae</taxon>
        <taxon>Tetraparma</taxon>
    </lineage>
</organism>
<evidence type="ECO:0000256" key="2">
    <source>
        <dbReference type="ARBA" id="ARBA00010447"/>
    </source>
</evidence>
<dbReference type="EC" id="2.8.1.7" evidence="3"/>
<dbReference type="PANTHER" id="PTHR43586">
    <property type="entry name" value="CYSTEINE DESULFURASE"/>
    <property type="match status" value="1"/>
</dbReference>
<evidence type="ECO:0000256" key="6">
    <source>
        <dbReference type="ARBA" id="ARBA00050776"/>
    </source>
</evidence>
<keyword evidence="10" id="KW-1185">Reference proteome</keyword>
<evidence type="ECO:0000256" key="7">
    <source>
        <dbReference type="RuleBase" id="RU004504"/>
    </source>
</evidence>
<comment type="caution">
    <text evidence="9">The sequence shown here is derived from an EMBL/GenBank/DDBJ whole genome shotgun (WGS) entry which is preliminary data.</text>
</comment>
<dbReference type="Gene3D" id="3.90.1150.10">
    <property type="entry name" value="Aspartate Aminotransferase, domain 1"/>
    <property type="match status" value="1"/>
</dbReference>
<dbReference type="CDD" id="cd06453">
    <property type="entry name" value="SufS_like"/>
    <property type="match status" value="1"/>
</dbReference>
<dbReference type="PANTHER" id="PTHR43586:SF8">
    <property type="entry name" value="CYSTEINE DESULFURASE 1, CHLOROPLASTIC"/>
    <property type="match status" value="1"/>
</dbReference>
<evidence type="ECO:0000313" key="10">
    <source>
        <dbReference type="Proteomes" id="UP001165060"/>
    </source>
</evidence>
<dbReference type="InterPro" id="IPR000192">
    <property type="entry name" value="Aminotrans_V_dom"/>
</dbReference>
<dbReference type="SUPFAM" id="SSF53383">
    <property type="entry name" value="PLP-dependent transferases"/>
    <property type="match status" value="1"/>
</dbReference>
<accession>A0ABQ6MPW9</accession>
<dbReference type="Pfam" id="PF00266">
    <property type="entry name" value="Aminotran_5"/>
    <property type="match status" value="1"/>
</dbReference>
<proteinExistence type="inferred from homology"/>
<keyword evidence="5" id="KW-0663">Pyridoxal phosphate</keyword>
<dbReference type="InterPro" id="IPR015424">
    <property type="entry name" value="PyrdxlP-dep_Trfase"/>
</dbReference>
<protein>
    <recommendedName>
        <fullName evidence="3">cysteine desulfurase</fullName>
        <ecNumber evidence="3">2.8.1.7</ecNumber>
    </recommendedName>
</protein>
<evidence type="ECO:0000259" key="8">
    <source>
        <dbReference type="Pfam" id="PF00266"/>
    </source>
</evidence>
<dbReference type="PROSITE" id="PS00595">
    <property type="entry name" value="AA_TRANSFER_CLASS_5"/>
    <property type="match status" value="1"/>
</dbReference>
<name>A0ABQ6MPW9_9STRA</name>
<evidence type="ECO:0000256" key="1">
    <source>
        <dbReference type="ARBA" id="ARBA00001933"/>
    </source>
</evidence>
<dbReference type="NCBIfam" id="TIGR01979">
    <property type="entry name" value="sufS"/>
    <property type="match status" value="1"/>
</dbReference>